<evidence type="ECO:0000256" key="6">
    <source>
        <dbReference type="RuleBase" id="RU003942"/>
    </source>
</evidence>
<dbReference type="PANTHER" id="PTHR30561:SF7">
    <property type="entry name" value="GUANIDINIUM EFFLUX SYSTEM SUBUNIT GDNC-RELATED"/>
    <property type="match status" value="1"/>
</dbReference>
<dbReference type="AlphaFoldDB" id="A0A8E2I3D1"/>
<feature type="transmembrane region" description="Helical" evidence="7">
    <location>
        <begin position="58"/>
        <end position="77"/>
    </location>
</feature>
<feature type="transmembrane region" description="Helical" evidence="7">
    <location>
        <begin position="83"/>
        <end position="102"/>
    </location>
</feature>
<keyword evidence="4 7" id="KW-1133">Transmembrane helix</keyword>
<comment type="caution">
    <text evidence="8">The sequence shown here is derived from an EMBL/GenBank/DDBJ whole genome shotgun (WGS) entry which is preliminary data.</text>
</comment>
<evidence type="ECO:0000256" key="2">
    <source>
        <dbReference type="ARBA" id="ARBA00022475"/>
    </source>
</evidence>
<name>A0A8E2I3D1_9BACI</name>
<sequence>MNRQWGSIFIGAFFEVIWVIGLKHANTFLTWTGTIIAIIISFYLLIMAGKKLPVGTAYAVFVGLGTAGTVISEILFFNESFKLVKLILIIILLIGVIGLKILSNEKDVKGGEE</sequence>
<dbReference type="InterPro" id="IPR045324">
    <property type="entry name" value="Small_multidrug_res"/>
</dbReference>
<evidence type="ECO:0000256" key="5">
    <source>
        <dbReference type="ARBA" id="ARBA00023136"/>
    </source>
</evidence>
<evidence type="ECO:0000256" key="4">
    <source>
        <dbReference type="ARBA" id="ARBA00022989"/>
    </source>
</evidence>
<evidence type="ECO:0000256" key="7">
    <source>
        <dbReference type="SAM" id="Phobius"/>
    </source>
</evidence>
<dbReference type="Gene3D" id="1.10.3730.20">
    <property type="match status" value="1"/>
</dbReference>
<feature type="transmembrane region" description="Helical" evidence="7">
    <location>
        <begin position="5"/>
        <end position="22"/>
    </location>
</feature>
<gene>
    <name evidence="8" type="ORF">BWZ43_23505</name>
</gene>
<dbReference type="EMBL" id="MTLA01000406">
    <property type="protein sequence ID" value="OOP65951.1"/>
    <property type="molecule type" value="Genomic_DNA"/>
</dbReference>
<dbReference type="Pfam" id="PF00893">
    <property type="entry name" value="Multi_Drug_Res"/>
    <property type="match status" value="1"/>
</dbReference>
<dbReference type="InterPro" id="IPR000390">
    <property type="entry name" value="Small_drug/metabolite_transptr"/>
</dbReference>
<keyword evidence="3 6" id="KW-0812">Transmembrane</keyword>
<dbReference type="Proteomes" id="UP000189761">
    <property type="component" value="Unassembled WGS sequence"/>
</dbReference>
<evidence type="ECO:0000256" key="3">
    <source>
        <dbReference type="ARBA" id="ARBA00022692"/>
    </source>
</evidence>
<dbReference type="InterPro" id="IPR037185">
    <property type="entry name" value="EmrE-like"/>
</dbReference>
<dbReference type="GO" id="GO:0005886">
    <property type="term" value="C:plasma membrane"/>
    <property type="evidence" value="ECO:0007669"/>
    <property type="project" value="UniProtKB-SubCell"/>
</dbReference>
<feature type="transmembrane region" description="Helical" evidence="7">
    <location>
        <begin position="28"/>
        <end position="46"/>
    </location>
</feature>
<dbReference type="PANTHER" id="PTHR30561">
    <property type="entry name" value="SMR FAMILY PROTON-DEPENDENT DRUG EFFLUX TRANSPORTER SUGE"/>
    <property type="match status" value="1"/>
</dbReference>
<dbReference type="GO" id="GO:0022857">
    <property type="term" value="F:transmembrane transporter activity"/>
    <property type="evidence" value="ECO:0007669"/>
    <property type="project" value="InterPro"/>
</dbReference>
<protein>
    <submittedName>
        <fullName evidence="8">QacE family quaternary ammonium compound efflux SMR transporter</fullName>
    </submittedName>
</protein>
<reference evidence="8 9" key="1">
    <citation type="submission" date="2017-01" db="EMBL/GenBank/DDBJ databases">
        <title>Draft genome sequence of Bacillus oleronius.</title>
        <authorList>
            <person name="Allam M."/>
        </authorList>
    </citation>
    <scope>NUCLEOTIDE SEQUENCE [LARGE SCALE GENOMIC DNA]</scope>
    <source>
        <strain evidence="8 9">DSM 9356</strain>
    </source>
</reference>
<evidence type="ECO:0000256" key="1">
    <source>
        <dbReference type="ARBA" id="ARBA00004651"/>
    </source>
</evidence>
<proteinExistence type="inferred from homology"/>
<comment type="subcellular location">
    <subcellularLocation>
        <location evidence="1 6">Cell membrane</location>
        <topology evidence="1 6">Multi-pass membrane protein</topology>
    </subcellularLocation>
</comment>
<keyword evidence="5 7" id="KW-0472">Membrane</keyword>
<organism evidence="8 9">
    <name type="scientific">Heyndrickxia oleronia</name>
    <dbReference type="NCBI Taxonomy" id="38875"/>
    <lineage>
        <taxon>Bacteria</taxon>
        <taxon>Bacillati</taxon>
        <taxon>Bacillota</taxon>
        <taxon>Bacilli</taxon>
        <taxon>Bacillales</taxon>
        <taxon>Bacillaceae</taxon>
        <taxon>Heyndrickxia</taxon>
    </lineage>
</organism>
<keyword evidence="9" id="KW-1185">Reference proteome</keyword>
<keyword evidence="2" id="KW-1003">Cell membrane</keyword>
<evidence type="ECO:0000313" key="9">
    <source>
        <dbReference type="Proteomes" id="UP000189761"/>
    </source>
</evidence>
<dbReference type="SUPFAM" id="SSF103481">
    <property type="entry name" value="Multidrug resistance efflux transporter EmrE"/>
    <property type="match status" value="1"/>
</dbReference>
<comment type="similarity">
    <text evidence="6">Belongs to the drug/metabolite transporter (DMT) superfamily. Small multidrug resistance (SMR) (TC 2.A.7.1) family.</text>
</comment>
<dbReference type="RefSeq" id="WP_058006552.1">
    <property type="nucleotide sequence ID" value="NZ_CP065424.1"/>
</dbReference>
<accession>A0A8E2I3D1</accession>
<evidence type="ECO:0000313" key="8">
    <source>
        <dbReference type="EMBL" id="OOP65951.1"/>
    </source>
</evidence>